<protein>
    <recommendedName>
        <fullName evidence="4">Pectinesterase inhibitor domain-containing protein</fullName>
    </recommendedName>
</protein>
<keyword evidence="2" id="KW-1185">Reference proteome</keyword>
<evidence type="ECO:0000313" key="2">
    <source>
        <dbReference type="Proteomes" id="UP000887575"/>
    </source>
</evidence>
<dbReference type="AlphaFoldDB" id="A0AAF3J6S7"/>
<evidence type="ECO:0008006" key="4">
    <source>
        <dbReference type="Google" id="ProtNLM"/>
    </source>
</evidence>
<feature type="signal peptide" evidence="1">
    <location>
        <begin position="1"/>
        <end position="18"/>
    </location>
</feature>
<accession>A0AAF3J6S7</accession>
<sequence>MRFFLLLAIFSTTAIVYSATSVAAIPSSCQSIGPSCKTFLNKTMSKLSTKFTSVDNIVCTISNDLGACIAQAKPFTDCLDVLASKSNSYLTKLALEKAAMFSVVTDFQSCLTGTKDLSMFDYLKKTLLVALKAKLKVVYNKKIQPKMTSMKNSGKTTSAMLEAACELGTAVATPNLISEITKKCMLLTYKATWQQCVMGKIVSGGVLTIGKFIKSTFKLKAAAPSG</sequence>
<feature type="chain" id="PRO_5042084978" description="Pectinesterase inhibitor domain-containing protein" evidence="1">
    <location>
        <begin position="19"/>
        <end position="226"/>
    </location>
</feature>
<keyword evidence="1" id="KW-0732">Signal</keyword>
<name>A0AAF3J6S7_9BILA</name>
<dbReference type="WBParaSite" id="MBELARI_LOCUS19742">
    <property type="protein sequence ID" value="MBELARI_LOCUS19742"/>
    <property type="gene ID" value="MBELARI_LOCUS19742"/>
</dbReference>
<dbReference type="Proteomes" id="UP000887575">
    <property type="component" value="Unassembled WGS sequence"/>
</dbReference>
<proteinExistence type="predicted"/>
<reference evidence="3" key="1">
    <citation type="submission" date="2024-02" db="UniProtKB">
        <authorList>
            <consortium name="WormBaseParasite"/>
        </authorList>
    </citation>
    <scope>IDENTIFICATION</scope>
</reference>
<organism evidence="2 3">
    <name type="scientific">Mesorhabditis belari</name>
    <dbReference type="NCBI Taxonomy" id="2138241"/>
    <lineage>
        <taxon>Eukaryota</taxon>
        <taxon>Metazoa</taxon>
        <taxon>Ecdysozoa</taxon>
        <taxon>Nematoda</taxon>
        <taxon>Chromadorea</taxon>
        <taxon>Rhabditida</taxon>
        <taxon>Rhabditina</taxon>
        <taxon>Rhabditomorpha</taxon>
        <taxon>Rhabditoidea</taxon>
        <taxon>Rhabditidae</taxon>
        <taxon>Mesorhabditinae</taxon>
        <taxon>Mesorhabditis</taxon>
    </lineage>
</organism>
<evidence type="ECO:0000313" key="3">
    <source>
        <dbReference type="WBParaSite" id="MBELARI_LOCUS19742"/>
    </source>
</evidence>
<evidence type="ECO:0000256" key="1">
    <source>
        <dbReference type="SAM" id="SignalP"/>
    </source>
</evidence>